<dbReference type="AlphaFoldDB" id="X6NRG3"/>
<evidence type="ECO:0000313" key="1">
    <source>
        <dbReference type="EMBL" id="ETO28523.1"/>
    </source>
</evidence>
<gene>
    <name evidence="1" type="ORF">RFI_08607</name>
</gene>
<comment type="caution">
    <text evidence="1">The sequence shown here is derived from an EMBL/GenBank/DDBJ whole genome shotgun (WGS) entry which is preliminary data.</text>
</comment>
<accession>X6NRG3</accession>
<reference evidence="1 2" key="1">
    <citation type="journal article" date="2013" name="Curr. Biol.">
        <title>The Genome of the Foraminiferan Reticulomyxa filosa.</title>
        <authorList>
            <person name="Glockner G."/>
            <person name="Hulsmann N."/>
            <person name="Schleicher M."/>
            <person name="Noegel A.A."/>
            <person name="Eichinger L."/>
            <person name="Gallinger C."/>
            <person name="Pawlowski J."/>
            <person name="Sierra R."/>
            <person name="Euteneuer U."/>
            <person name="Pillet L."/>
            <person name="Moustafa A."/>
            <person name="Platzer M."/>
            <person name="Groth M."/>
            <person name="Szafranski K."/>
            <person name="Schliwa M."/>
        </authorList>
    </citation>
    <scope>NUCLEOTIDE SEQUENCE [LARGE SCALE GENOMIC DNA]</scope>
</reference>
<evidence type="ECO:0000313" key="2">
    <source>
        <dbReference type="Proteomes" id="UP000023152"/>
    </source>
</evidence>
<organism evidence="1 2">
    <name type="scientific">Reticulomyxa filosa</name>
    <dbReference type="NCBI Taxonomy" id="46433"/>
    <lineage>
        <taxon>Eukaryota</taxon>
        <taxon>Sar</taxon>
        <taxon>Rhizaria</taxon>
        <taxon>Retaria</taxon>
        <taxon>Foraminifera</taxon>
        <taxon>Monothalamids</taxon>
        <taxon>Reticulomyxidae</taxon>
        <taxon>Reticulomyxa</taxon>
    </lineage>
</organism>
<dbReference type="Proteomes" id="UP000023152">
    <property type="component" value="Unassembled WGS sequence"/>
</dbReference>
<proteinExistence type="predicted"/>
<sequence>MTLQSKMIQYFTPNFFAALLLLVLTAVLLVLVHLNAKVSNDNKTFDKQKKKWETKKKIIKKKIATKSINVELYHDPNKRILQATIAMCSTS</sequence>
<name>X6NRG3_RETFI</name>
<dbReference type="EMBL" id="ASPP01006621">
    <property type="protein sequence ID" value="ETO28523.1"/>
    <property type="molecule type" value="Genomic_DNA"/>
</dbReference>
<protein>
    <submittedName>
        <fullName evidence="1">Uncharacterized protein</fullName>
    </submittedName>
</protein>
<keyword evidence="2" id="KW-1185">Reference proteome</keyword>